<dbReference type="STRING" id="743721.Psesu_0293"/>
<keyword evidence="3" id="KW-1185">Reference proteome</keyword>
<keyword evidence="1" id="KW-0472">Membrane</keyword>
<dbReference type="EMBL" id="CP002446">
    <property type="protein sequence ID" value="ADV26155.1"/>
    <property type="molecule type" value="Genomic_DNA"/>
</dbReference>
<evidence type="ECO:0000313" key="2">
    <source>
        <dbReference type="EMBL" id="ADV26155.1"/>
    </source>
</evidence>
<gene>
    <name evidence="2" type="ordered locus">Psesu_0293</name>
</gene>
<feature type="transmembrane region" description="Helical" evidence="1">
    <location>
        <begin position="41"/>
        <end position="64"/>
    </location>
</feature>
<feature type="transmembrane region" description="Helical" evidence="1">
    <location>
        <begin position="95"/>
        <end position="114"/>
    </location>
</feature>
<organism evidence="2 3">
    <name type="scientific">Pseudoxanthomonas suwonensis (strain 11-1)</name>
    <dbReference type="NCBI Taxonomy" id="743721"/>
    <lineage>
        <taxon>Bacteria</taxon>
        <taxon>Pseudomonadati</taxon>
        <taxon>Pseudomonadota</taxon>
        <taxon>Gammaproteobacteria</taxon>
        <taxon>Lysobacterales</taxon>
        <taxon>Lysobacteraceae</taxon>
        <taxon>Pseudoxanthomonas</taxon>
    </lineage>
</organism>
<evidence type="ECO:0000313" key="3">
    <source>
        <dbReference type="Proteomes" id="UP000008632"/>
    </source>
</evidence>
<protein>
    <submittedName>
        <fullName evidence="2">Oxidoreductase, molybdopterin binding protein</fullName>
    </submittedName>
</protein>
<sequence>MRNSINGLAWGLASGVLVGLASVHTIGYTAAFAMPAAAPVQLWDALVVFGLGAGLVAFLVHLAALRLSRSAPLPLLCGFACGAIGYMAASGLLVTGGAALAAWFIGALAASLVAGQPRKPATPAPGAG</sequence>
<dbReference type="AlphaFoldDB" id="E6WPX7"/>
<dbReference type="KEGG" id="psu:Psesu_0293"/>
<feature type="transmembrane region" description="Helical" evidence="1">
    <location>
        <begin position="71"/>
        <end position="89"/>
    </location>
</feature>
<keyword evidence="1" id="KW-0812">Transmembrane</keyword>
<dbReference type="Proteomes" id="UP000008632">
    <property type="component" value="Chromosome"/>
</dbReference>
<name>E6WPX7_PSEUU</name>
<dbReference type="RefSeq" id="WP_013533985.1">
    <property type="nucleotide sequence ID" value="NC_014924.1"/>
</dbReference>
<reference evidence="2 3" key="1">
    <citation type="submission" date="2011-01" db="EMBL/GenBank/DDBJ databases">
        <title>Complete sequence of Pseudoxanthomonas suwonensis 11-1.</title>
        <authorList>
            <consortium name="US DOE Joint Genome Institute"/>
            <person name="Lucas S."/>
            <person name="Copeland A."/>
            <person name="Lapidus A."/>
            <person name="Cheng J.-F."/>
            <person name="Goodwin L."/>
            <person name="Pitluck S."/>
            <person name="Teshima H."/>
            <person name="Detter J.C."/>
            <person name="Han C."/>
            <person name="Tapia R."/>
            <person name="Land M."/>
            <person name="Hauser L."/>
            <person name="Kyrpides N."/>
            <person name="Ivanova N."/>
            <person name="Ovchinnikova G."/>
            <person name="Siebers A.K."/>
            <person name="Allgaier M."/>
            <person name="Thelen M.P."/>
            <person name="Hugenholtz P."/>
            <person name="Gladden J."/>
            <person name="Woyke T."/>
        </authorList>
    </citation>
    <scope>NUCLEOTIDE SEQUENCE [LARGE SCALE GENOMIC DNA]</scope>
    <source>
        <strain evidence="3">11-1</strain>
    </source>
</reference>
<evidence type="ECO:0000256" key="1">
    <source>
        <dbReference type="SAM" id="Phobius"/>
    </source>
</evidence>
<keyword evidence="1" id="KW-1133">Transmembrane helix</keyword>
<accession>E6WPX7</accession>
<proteinExistence type="predicted"/>
<dbReference type="HOGENOM" id="CLU_1957721_0_0_6"/>